<keyword evidence="6" id="KW-1185">Reference proteome</keyword>
<feature type="domain" description="DUF4352" evidence="4">
    <location>
        <begin position="104"/>
        <end position="210"/>
    </location>
</feature>
<evidence type="ECO:0000256" key="1">
    <source>
        <dbReference type="ARBA" id="ARBA00022729"/>
    </source>
</evidence>
<gene>
    <name evidence="5" type="ORF">Aco03nite_069190</name>
</gene>
<proteinExistence type="predicted"/>
<feature type="region of interest" description="Disordered" evidence="2">
    <location>
        <begin position="1"/>
        <end position="54"/>
    </location>
</feature>
<evidence type="ECO:0000313" key="6">
    <source>
        <dbReference type="Proteomes" id="UP000612282"/>
    </source>
</evidence>
<dbReference type="Pfam" id="PF11611">
    <property type="entry name" value="DUF4352"/>
    <property type="match status" value="1"/>
</dbReference>
<dbReference type="Gene3D" id="2.60.40.1240">
    <property type="match status" value="1"/>
</dbReference>
<organism evidence="5 6">
    <name type="scientific">Actinoplanes couchii</name>
    <dbReference type="NCBI Taxonomy" id="403638"/>
    <lineage>
        <taxon>Bacteria</taxon>
        <taxon>Bacillati</taxon>
        <taxon>Actinomycetota</taxon>
        <taxon>Actinomycetes</taxon>
        <taxon>Micromonosporales</taxon>
        <taxon>Micromonosporaceae</taxon>
        <taxon>Actinoplanes</taxon>
    </lineage>
</organism>
<evidence type="ECO:0000259" key="4">
    <source>
        <dbReference type="Pfam" id="PF11611"/>
    </source>
</evidence>
<dbReference type="InterPro" id="IPR029050">
    <property type="entry name" value="Immunoprotect_excell_Ig-like"/>
</dbReference>
<evidence type="ECO:0000256" key="3">
    <source>
        <dbReference type="SAM" id="Phobius"/>
    </source>
</evidence>
<feature type="region of interest" description="Disordered" evidence="2">
    <location>
        <begin position="188"/>
        <end position="223"/>
    </location>
</feature>
<keyword evidence="3" id="KW-0812">Transmembrane</keyword>
<reference evidence="5 6" key="1">
    <citation type="submission" date="2021-01" db="EMBL/GenBank/DDBJ databases">
        <title>Whole genome shotgun sequence of Actinoplanes couchii NBRC 106145.</title>
        <authorList>
            <person name="Komaki H."/>
            <person name="Tamura T."/>
        </authorList>
    </citation>
    <scope>NUCLEOTIDE SEQUENCE [LARGE SCALE GENOMIC DNA]</scope>
    <source>
        <strain evidence="5 6">NBRC 106145</strain>
    </source>
</reference>
<keyword evidence="1" id="KW-0732">Signal</keyword>
<evidence type="ECO:0000256" key="2">
    <source>
        <dbReference type="SAM" id="MobiDB-lite"/>
    </source>
</evidence>
<keyword evidence="3" id="KW-1133">Transmembrane helix</keyword>
<feature type="transmembrane region" description="Helical" evidence="3">
    <location>
        <begin position="60"/>
        <end position="80"/>
    </location>
</feature>
<protein>
    <recommendedName>
        <fullName evidence="4">DUF4352 domain-containing protein</fullName>
    </recommendedName>
</protein>
<comment type="caution">
    <text evidence="5">The sequence shown here is derived from an EMBL/GenBank/DDBJ whole genome shotgun (WGS) entry which is preliminary data.</text>
</comment>
<dbReference type="InterPro" id="IPR029051">
    <property type="entry name" value="DUF4352"/>
</dbReference>
<sequence>MDGQRARSGRGCRPLGDTVTYTPHRSKAGPRHAPPQRPYPDRVEPGSYPDDVEPRRARNWIVGGVIVSAGLVGFGAWAVVTTPPQVLTIAVAPGDSPAPGFDVEVTGVRCGVASVGPDGMEQQAAGQFCLLDVEVTNNGAEPMLFDSAAQRVRDTDGEAYAVAEQAAVFLNDHGSSLLNEIEPGETVDGVLPFDMPDGARPSDAELSDGLTTSGVRVNLPDPR</sequence>
<accession>A0ABQ3XJC2</accession>
<name>A0ABQ3XJC2_9ACTN</name>
<keyword evidence="3" id="KW-0472">Membrane</keyword>
<evidence type="ECO:0000313" key="5">
    <source>
        <dbReference type="EMBL" id="GID58515.1"/>
    </source>
</evidence>
<dbReference type="EMBL" id="BOMG01000086">
    <property type="protein sequence ID" value="GID58515.1"/>
    <property type="molecule type" value="Genomic_DNA"/>
</dbReference>
<dbReference type="Proteomes" id="UP000612282">
    <property type="component" value="Unassembled WGS sequence"/>
</dbReference>